<keyword evidence="2" id="KW-0489">Methyltransferase</keyword>
<proteinExistence type="predicted"/>
<dbReference type="SUPFAM" id="SSF102114">
    <property type="entry name" value="Radical SAM enzymes"/>
    <property type="match status" value="1"/>
</dbReference>
<keyword evidence="7" id="KW-0411">Iron-sulfur</keyword>
<dbReference type="EMBL" id="JAWCTQ010000009">
    <property type="protein sequence ID" value="MDT9682407.1"/>
    <property type="molecule type" value="Genomic_DNA"/>
</dbReference>
<dbReference type="PANTHER" id="PTHR43409">
    <property type="entry name" value="ANAEROBIC MAGNESIUM-PROTOPORPHYRIN IX MONOMETHYL ESTER CYCLASE-RELATED"/>
    <property type="match status" value="1"/>
</dbReference>
<evidence type="ECO:0000313" key="12">
    <source>
        <dbReference type="Proteomes" id="UP001250181"/>
    </source>
</evidence>
<dbReference type="InterPro" id="IPR036724">
    <property type="entry name" value="Cobalamin-bd_sf"/>
</dbReference>
<reference evidence="11 12" key="1">
    <citation type="submission" date="2023-09" db="EMBL/GenBank/DDBJ databases">
        <title>Streptomyces sp. nov.: A antagonism against Alternaria gaisen Producing Streptochlin, Isolated from Tamarix root soil.</title>
        <authorList>
            <person name="Chen Y."/>
        </authorList>
    </citation>
    <scope>NUCLEOTIDE SEQUENCE [LARGE SCALE GENOMIC DNA]</scope>
    <source>
        <strain evidence="11 12">TRM76323</strain>
    </source>
</reference>
<evidence type="ECO:0000259" key="9">
    <source>
        <dbReference type="PROSITE" id="PS51332"/>
    </source>
</evidence>
<dbReference type="SFLD" id="SFLDG01082">
    <property type="entry name" value="B12-binding_domain_containing"/>
    <property type="match status" value="1"/>
</dbReference>
<dbReference type="InterPro" id="IPR006158">
    <property type="entry name" value="Cobalamin-bd"/>
</dbReference>
<keyword evidence="12" id="KW-1185">Reference proteome</keyword>
<accession>A0ABU3QI24</accession>
<dbReference type="SFLD" id="SFLDG01123">
    <property type="entry name" value="methyltransferase_(Class_B)"/>
    <property type="match status" value="1"/>
</dbReference>
<keyword evidence="5" id="KW-0479">Metal-binding</keyword>
<dbReference type="InterPro" id="IPR007197">
    <property type="entry name" value="rSAM"/>
</dbReference>
<evidence type="ECO:0000256" key="3">
    <source>
        <dbReference type="ARBA" id="ARBA00022679"/>
    </source>
</evidence>
<dbReference type="PANTHER" id="PTHR43409:SF7">
    <property type="entry name" value="BLL1977 PROTEIN"/>
    <property type="match status" value="1"/>
</dbReference>
<evidence type="ECO:0000256" key="1">
    <source>
        <dbReference type="ARBA" id="ARBA00001966"/>
    </source>
</evidence>
<keyword evidence="4" id="KW-0949">S-adenosyl-L-methionine</keyword>
<evidence type="ECO:0000256" key="7">
    <source>
        <dbReference type="ARBA" id="ARBA00023014"/>
    </source>
</evidence>
<evidence type="ECO:0000256" key="6">
    <source>
        <dbReference type="ARBA" id="ARBA00023004"/>
    </source>
</evidence>
<feature type="domain" description="B12-binding" evidence="9">
    <location>
        <begin position="72"/>
        <end position="226"/>
    </location>
</feature>
<dbReference type="Proteomes" id="UP001250181">
    <property type="component" value="Unassembled WGS sequence"/>
</dbReference>
<dbReference type="CDD" id="cd01335">
    <property type="entry name" value="Radical_SAM"/>
    <property type="match status" value="1"/>
</dbReference>
<evidence type="ECO:0000256" key="5">
    <source>
        <dbReference type="ARBA" id="ARBA00022723"/>
    </source>
</evidence>
<sequence>MSGSGDDRRPERDLRVKQNKLDENLPHDSELRLYLAEKDETARVKRPHKAPSLVDFRPPTGTFPRTLLVQPPMCLYEGAVKRVIPPLGLCYVAAALERDGIDVDILDCIVEGVDEEVPVAEGVWRLGMSEDRFRAYIAEHDYDVVGFTMIYSSDLQNLYRYAQIVKEVRPGTVVIAGGLHASIYTKRFLRDAVVDGVPTIDFVLRGEGEIRLGPFLRHLQEGRYDRNADGLAGWHDGEVFANPQLARITDLDALPFPAYHKVPLERYFEHNVPFSPYPRGHRVMQIYTSRGCPVGCTFCSSTNFSKAYVARSVDNVIAEMQYYKDEYGIDEIQFADDNLTFDKKRAMELFQRMTPLKLPWCTPNGIMVNTLSPPLVDAMVASGLYQITLSLDSGSAETLKQQHRKPVDLTRVPDLMHHLQKLGVLMHGTLVVGMPGETEEQIEEGFRYVESLPFNSINVFIAQAIPGSELFERAVSNGTISYEGALHIDTARSTLRLATIAPDRLEGLVEDFLERYNKSIYLRDPEAWERKYAQHRERMARICVGRASAITSKIIEAGDVVPS</sequence>
<dbReference type="InterPro" id="IPR023404">
    <property type="entry name" value="rSAM_horseshoe"/>
</dbReference>
<dbReference type="InterPro" id="IPR051198">
    <property type="entry name" value="BchE-like"/>
</dbReference>
<dbReference type="PROSITE" id="PS51918">
    <property type="entry name" value="RADICAL_SAM"/>
    <property type="match status" value="1"/>
</dbReference>
<evidence type="ECO:0000313" key="11">
    <source>
        <dbReference type="EMBL" id="MDT9682407.1"/>
    </source>
</evidence>
<dbReference type="InterPro" id="IPR034466">
    <property type="entry name" value="Methyltransferase_Class_B"/>
</dbReference>
<dbReference type="PROSITE" id="PS51332">
    <property type="entry name" value="B12_BINDING"/>
    <property type="match status" value="1"/>
</dbReference>
<dbReference type="Gene3D" id="3.40.50.280">
    <property type="entry name" value="Cobalamin-binding domain"/>
    <property type="match status" value="1"/>
</dbReference>
<dbReference type="RefSeq" id="WP_315877492.1">
    <property type="nucleotide sequence ID" value="NZ_JAWCTQ010000009.1"/>
</dbReference>
<dbReference type="Gene3D" id="3.80.30.20">
    <property type="entry name" value="tm_1862 like domain"/>
    <property type="match status" value="1"/>
</dbReference>
<dbReference type="NCBIfam" id="NF038361">
    <property type="entry name" value="rSAM_Sden_1168"/>
    <property type="match status" value="1"/>
</dbReference>
<feature type="region of interest" description="Disordered" evidence="8">
    <location>
        <begin position="1"/>
        <end position="23"/>
    </location>
</feature>
<feature type="domain" description="Radical SAM core" evidence="10">
    <location>
        <begin position="278"/>
        <end position="503"/>
    </location>
</feature>
<evidence type="ECO:0000256" key="8">
    <source>
        <dbReference type="SAM" id="MobiDB-lite"/>
    </source>
</evidence>
<gene>
    <name evidence="11" type="ORF">RND61_10055</name>
</gene>
<dbReference type="Pfam" id="PF04055">
    <property type="entry name" value="Radical_SAM"/>
    <property type="match status" value="1"/>
</dbReference>
<evidence type="ECO:0000259" key="10">
    <source>
        <dbReference type="PROSITE" id="PS51918"/>
    </source>
</evidence>
<dbReference type="SFLD" id="SFLDS00029">
    <property type="entry name" value="Radical_SAM"/>
    <property type="match status" value="1"/>
</dbReference>
<name>A0ABU3QI24_9ACTN</name>
<comment type="caution">
    <text evidence="11">The sequence shown here is derived from an EMBL/GenBank/DDBJ whole genome shotgun (WGS) entry which is preliminary data.</text>
</comment>
<keyword evidence="3" id="KW-0808">Transferase</keyword>
<evidence type="ECO:0000256" key="4">
    <source>
        <dbReference type="ARBA" id="ARBA00022691"/>
    </source>
</evidence>
<evidence type="ECO:0000256" key="2">
    <source>
        <dbReference type="ARBA" id="ARBA00022603"/>
    </source>
</evidence>
<dbReference type="InterPro" id="IPR006638">
    <property type="entry name" value="Elp3/MiaA/NifB-like_rSAM"/>
</dbReference>
<dbReference type="InterPro" id="IPR058240">
    <property type="entry name" value="rSAM_sf"/>
</dbReference>
<dbReference type="CDD" id="cd02068">
    <property type="entry name" value="radical_SAM_B12_BD"/>
    <property type="match status" value="1"/>
</dbReference>
<dbReference type="SMART" id="SM00729">
    <property type="entry name" value="Elp3"/>
    <property type="match status" value="1"/>
</dbReference>
<protein>
    <submittedName>
        <fullName evidence="11">Sden_1168 family B12-binding radical SAM P-methyltransferase</fullName>
    </submittedName>
</protein>
<dbReference type="SUPFAM" id="SSF52242">
    <property type="entry name" value="Cobalamin (vitamin B12)-binding domain"/>
    <property type="match status" value="1"/>
</dbReference>
<keyword evidence="6" id="KW-0408">Iron</keyword>
<dbReference type="Pfam" id="PF02310">
    <property type="entry name" value="B12-binding"/>
    <property type="match status" value="1"/>
</dbReference>
<organism evidence="11 12">
    <name type="scientific">Streptomyces tamarix</name>
    <dbReference type="NCBI Taxonomy" id="3078565"/>
    <lineage>
        <taxon>Bacteria</taxon>
        <taxon>Bacillati</taxon>
        <taxon>Actinomycetota</taxon>
        <taxon>Actinomycetes</taxon>
        <taxon>Kitasatosporales</taxon>
        <taxon>Streptomycetaceae</taxon>
        <taxon>Streptomyces</taxon>
    </lineage>
</organism>
<comment type="cofactor">
    <cofactor evidence="1">
        <name>[4Fe-4S] cluster</name>
        <dbReference type="ChEBI" id="CHEBI:49883"/>
    </cofactor>
</comment>